<dbReference type="OrthoDB" id="10433481at2759"/>
<feature type="region of interest" description="Disordered" evidence="1">
    <location>
        <begin position="81"/>
        <end position="105"/>
    </location>
</feature>
<proteinExistence type="predicted"/>
<evidence type="ECO:0000313" key="2">
    <source>
        <dbReference type="EMBL" id="TEY54698.1"/>
    </source>
</evidence>
<gene>
    <name evidence="2" type="ORF">BOTCAL_0238g00010</name>
</gene>
<evidence type="ECO:0000256" key="1">
    <source>
        <dbReference type="SAM" id="MobiDB-lite"/>
    </source>
</evidence>
<reference evidence="2 3" key="1">
    <citation type="submission" date="2017-11" db="EMBL/GenBank/DDBJ databases">
        <title>Comparative genomics of Botrytis spp.</title>
        <authorList>
            <person name="Valero-Jimenez C.A."/>
            <person name="Tapia P."/>
            <person name="Veloso J."/>
            <person name="Silva-Moreno E."/>
            <person name="Staats M."/>
            <person name="Valdes J.H."/>
            <person name="Van Kan J.A.L."/>
        </authorList>
    </citation>
    <scope>NUCLEOTIDE SEQUENCE [LARGE SCALE GENOMIC DNA]</scope>
    <source>
        <strain evidence="2 3">MUCL2830</strain>
    </source>
</reference>
<sequence length="136" mass="14441">MCFYRKITYQKCQRDTGPHQTATCIGPCPEVDKEKKELSENIDRTLIGYKKRTFRRCDIKSNKTDECPVCANKELDLDFDGPWEDEIVGDIEPDPQKSTNTGNAVAGGTVAGGTVAGGTVAGGTVAGGTVAGGTVP</sequence>
<keyword evidence="3" id="KW-1185">Reference proteome</keyword>
<feature type="compositionally biased region" description="Acidic residues" evidence="1">
    <location>
        <begin position="81"/>
        <end position="93"/>
    </location>
</feature>
<organism evidence="2 3">
    <name type="scientific">Botryotinia calthae</name>
    <dbReference type="NCBI Taxonomy" id="38488"/>
    <lineage>
        <taxon>Eukaryota</taxon>
        <taxon>Fungi</taxon>
        <taxon>Dikarya</taxon>
        <taxon>Ascomycota</taxon>
        <taxon>Pezizomycotina</taxon>
        <taxon>Leotiomycetes</taxon>
        <taxon>Helotiales</taxon>
        <taxon>Sclerotiniaceae</taxon>
        <taxon>Botryotinia</taxon>
    </lineage>
</organism>
<protein>
    <submittedName>
        <fullName evidence="2">Uncharacterized protein</fullName>
    </submittedName>
</protein>
<accession>A0A4Y8CZH4</accession>
<evidence type="ECO:0000313" key="3">
    <source>
        <dbReference type="Proteomes" id="UP000297299"/>
    </source>
</evidence>
<name>A0A4Y8CZH4_9HELO</name>
<dbReference type="AlphaFoldDB" id="A0A4Y8CZH4"/>
<dbReference type="Proteomes" id="UP000297299">
    <property type="component" value="Unassembled WGS sequence"/>
</dbReference>
<dbReference type="EMBL" id="PHWZ01000238">
    <property type="protein sequence ID" value="TEY54698.1"/>
    <property type="molecule type" value="Genomic_DNA"/>
</dbReference>
<comment type="caution">
    <text evidence="2">The sequence shown here is derived from an EMBL/GenBank/DDBJ whole genome shotgun (WGS) entry which is preliminary data.</text>
</comment>